<reference evidence="2 3" key="1">
    <citation type="submission" date="2019-08" db="EMBL/GenBank/DDBJ databases">
        <title>Hyperibacter terrae gen. nov., sp. nov. and Hyperibacter viscosus sp. nov., two new members in the family Rhodospirillaceae isolated from the rhizosphere of Hypericum perforatum.</title>
        <authorList>
            <person name="Noviana Z."/>
        </authorList>
    </citation>
    <scope>NUCLEOTIDE SEQUENCE [LARGE SCALE GENOMIC DNA]</scope>
    <source>
        <strain evidence="2 3">R5959</strain>
    </source>
</reference>
<protein>
    <submittedName>
        <fullName evidence="2">Uncharacterized protein</fullName>
    </submittedName>
</protein>
<dbReference type="Proteomes" id="UP000325797">
    <property type="component" value="Chromosome"/>
</dbReference>
<organism evidence="2 3">
    <name type="scientific">Hypericibacter adhaerens</name>
    <dbReference type="NCBI Taxonomy" id="2602016"/>
    <lineage>
        <taxon>Bacteria</taxon>
        <taxon>Pseudomonadati</taxon>
        <taxon>Pseudomonadota</taxon>
        <taxon>Alphaproteobacteria</taxon>
        <taxon>Rhodospirillales</taxon>
        <taxon>Dongiaceae</taxon>
        <taxon>Hypericibacter</taxon>
    </lineage>
</organism>
<proteinExistence type="predicted"/>
<evidence type="ECO:0000313" key="2">
    <source>
        <dbReference type="EMBL" id="QEX22529.1"/>
    </source>
</evidence>
<feature type="region of interest" description="Disordered" evidence="1">
    <location>
        <begin position="1"/>
        <end position="81"/>
    </location>
</feature>
<feature type="compositionally biased region" description="Basic and acidic residues" evidence="1">
    <location>
        <begin position="28"/>
        <end position="37"/>
    </location>
</feature>
<sequence length="81" mass="8517">MTAPAPHTQCRSTPGWNSGSPGSRKRGRGEETGDGETRFMGQLSRRPAGSRKAGAARNGAGLGSIIIPSPVFRGRVRERAV</sequence>
<dbReference type="AlphaFoldDB" id="A0A5J6MY86"/>
<evidence type="ECO:0000256" key="1">
    <source>
        <dbReference type="SAM" id="MobiDB-lite"/>
    </source>
</evidence>
<gene>
    <name evidence="2" type="ORF">FRZ61_24610</name>
</gene>
<accession>A0A5J6MY86</accession>
<dbReference type="KEGG" id="hadh:FRZ61_24610"/>
<name>A0A5J6MY86_9PROT</name>
<evidence type="ECO:0000313" key="3">
    <source>
        <dbReference type="Proteomes" id="UP000325797"/>
    </source>
</evidence>
<keyword evidence="3" id="KW-1185">Reference proteome</keyword>
<dbReference type="EMBL" id="CP042582">
    <property type="protein sequence ID" value="QEX22529.1"/>
    <property type="molecule type" value="Genomic_DNA"/>
</dbReference>